<dbReference type="EMBL" id="JAPNNL010000024">
    <property type="protein sequence ID" value="MDA0633606.1"/>
    <property type="molecule type" value="Genomic_DNA"/>
</dbReference>
<keyword evidence="5" id="KW-0029">Amino-acid transport</keyword>
<evidence type="ECO:0000256" key="9">
    <source>
        <dbReference type="SAM" id="Phobius"/>
    </source>
</evidence>
<dbReference type="PANTHER" id="PTHR11795">
    <property type="entry name" value="BRANCHED-CHAIN AMINO ACID TRANSPORT SYSTEM PERMEASE PROTEIN LIVH"/>
    <property type="match status" value="1"/>
</dbReference>
<evidence type="ECO:0000256" key="6">
    <source>
        <dbReference type="ARBA" id="ARBA00022989"/>
    </source>
</evidence>
<keyword evidence="6 9" id="KW-1133">Transmembrane helix</keyword>
<keyword evidence="2" id="KW-0813">Transport</keyword>
<evidence type="ECO:0000256" key="4">
    <source>
        <dbReference type="ARBA" id="ARBA00022692"/>
    </source>
</evidence>
<sequence length="285" mass="29895">MTLIYAGLSLGAVYALVAIGYNIVFVASRSFNFAQAQLMMIGAFVAYAGHVTFGLPAVAVIVLAMVVVMVIAAIEERIAVRPVADHQTQLITTLGFGTVLTGLAQLIWGTQPLEVPFIGSKEAITLAGGRVYTFEIGLIVMAVVLVVGIHLYTRRRLNGLAVVAMSQDAEAAVLRGVNVRMLAFSAFAVTGLLAGLMGFFIGPKTFAVATLGSALALKGFVALAIGGFGSFYGGLAGGFTVGLVEEHAARYLGSEFSNLSVFAILLLVLMIRPTGLFGKVQERMV</sequence>
<accession>A0ABT4S8U9</accession>
<feature type="transmembrane region" description="Helical" evidence="9">
    <location>
        <begin position="55"/>
        <end position="74"/>
    </location>
</feature>
<evidence type="ECO:0000256" key="3">
    <source>
        <dbReference type="ARBA" id="ARBA00022475"/>
    </source>
</evidence>
<comment type="caution">
    <text evidence="10">The sequence shown here is derived from an EMBL/GenBank/DDBJ whole genome shotgun (WGS) entry which is preliminary data.</text>
</comment>
<name>A0ABT4S8U9_9ACTN</name>
<evidence type="ECO:0000256" key="2">
    <source>
        <dbReference type="ARBA" id="ARBA00022448"/>
    </source>
</evidence>
<organism evidence="10 11">
    <name type="scientific">Nonomuraea corallina</name>
    <dbReference type="NCBI Taxonomy" id="2989783"/>
    <lineage>
        <taxon>Bacteria</taxon>
        <taxon>Bacillati</taxon>
        <taxon>Actinomycetota</taxon>
        <taxon>Actinomycetes</taxon>
        <taxon>Streptosporangiales</taxon>
        <taxon>Streptosporangiaceae</taxon>
        <taxon>Nonomuraea</taxon>
    </lineage>
</organism>
<evidence type="ECO:0000256" key="8">
    <source>
        <dbReference type="ARBA" id="ARBA00037998"/>
    </source>
</evidence>
<feature type="transmembrane region" description="Helical" evidence="9">
    <location>
        <begin position="256"/>
        <end position="275"/>
    </location>
</feature>
<evidence type="ECO:0000256" key="1">
    <source>
        <dbReference type="ARBA" id="ARBA00004651"/>
    </source>
</evidence>
<comment type="subcellular location">
    <subcellularLocation>
        <location evidence="1">Cell membrane</location>
        <topology evidence="1">Multi-pass membrane protein</topology>
    </subcellularLocation>
</comment>
<dbReference type="InterPro" id="IPR001851">
    <property type="entry name" value="ABC_transp_permease"/>
</dbReference>
<dbReference type="Proteomes" id="UP001144036">
    <property type="component" value="Unassembled WGS sequence"/>
</dbReference>
<feature type="transmembrane region" description="Helical" evidence="9">
    <location>
        <begin position="90"/>
        <end position="111"/>
    </location>
</feature>
<proteinExistence type="inferred from homology"/>
<keyword evidence="7 9" id="KW-0472">Membrane</keyword>
<dbReference type="RefSeq" id="WP_270154416.1">
    <property type="nucleotide sequence ID" value="NZ_JAPNNL010000024.1"/>
</dbReference>
<evidence type="ECO:0000313" key="10">
    <source>
        <dbReference type="EMBL" id="MDA0633606.1"/>
    </source>
</evidence>
<evidence type="ECO:0000256" key="5">
    <source>
        <dbReference type="ARBA" id="ARBA00022970"/>
    </source>
</evidence>
<evidence type="ECO:0000256" key="7">
    <source>
        <dbReference type="ARBA" id="ARBA00023136"/>
    </source>
</evidence>
<dbReference type="PANTHER" id="PTHR11795:SF450">
    <property type="entry name" value="ABC TRANSPORTER PERMEASE PROTEIN"/>
    <property type="match status" value="1"/>
</dbReference>
<feature type="transmembrane region" description="Helical" evidence="9">
    <location>
        <begin position="6"/>
        <end position="24"/>
    </location>
</feature>
<gene>
    <name evidence="10" type="ORF">OUY22_09260</name>
</gene>
<keyword evidence="11" id="KW-1185">Reference proteome</keyword>
<feature type="transmembrane region" description="Helical" evidence="9">
    <location>
        <begin position="221"/>
        <end position="244"/>
    </location>
</feature>
<dbReference type="InterPro" id="IPR052157">
    <property type="entry name" value="BCAA_transport_permease"/>
</dbReference>
<feature type="transmembrane region" description="Helical" evidence="9">
    <location>
        <begin position="131"/>
        <end position="152"/>
    </location>
</feature>
<comment type="similarity">
    <text evidence="8">Belongs to the binding-protein-dependent transport system permease family. LivHM subfamily.</text>
</comment>
<keyword evidence="3" id="KW-1003">Cell membrane</keyword>
<evidence type="ECO:0000313" key="11">
    <source>
        <dbReference type="Proteomes" id="UP001144036"/>
    </source>
</evidence>
<reference evidence="10" key="1">
    <citation type="submission" date="2022-11" db="EMBL/GenBank/DDBJ databases">
        <title>Nonomuraea corallina sp. nov., a new species of the genus Nonomuraea isolated from sea side sediment in Thai sea.</title>
        <authorList>
            <person name="Ngamcharungchit C."/>
            <person name="Matsumoto A."/>
            <person name="Suriyachadkun C."/>
            <person name="Panbangred W."/>
            <person name="Inahashi Y."/>
            <person name="Intra B."/>
        </authorList>
    </citation>
    <scope>NUCLEOTIDE SEQUENCE</scope>
    <source>
        <strain evidence="10">MCN248</strain>
    </source>
</reference>
<keyword evidence="4 9" id="KW-0812">Transmembrane</keyword>
<dbReference type="CDD" id="cd06582">
    <property type="entry name" value="TM_PBP1_LivH_like"/>
    <property type="match status" value="1"/>
</dbReference>
<feature type="transmembrane region" description="Helical" evidence="9">
    <location>
        <begin position="181"/>
        <end position="201"/>
    </location>
</feature>
<protein>
    <submittedName>
        <fullName evidence="10">Branched-chain amino acid ABC transporter permease</fullName>
    </submittedName>
</protein>
<dbReference type="Pfam" id="PF02653">
    <property type="entry name" value="BPD_transp_2"/>
    <property type="match status" value="1"/>
</dbReference>